<dbReference type="STRING" id="1960309.SAMN03159343_3725"/>
<dbReference type="RefSeq" id="WP_207798584.1">
    <property type="nucleotide sequence ID" value="NZ_FMUH01000007.1"/>
</dbReference>
<accession>A0A1G4YXN0</accession>
<organism evidence="2 3">
    <name type="scientific">Klenkia marina</name>
    <dbReference type="NCBI Taxonomy" id="1960309"/>
    <lineage>
        <taxon>Bacteria</taxon>
        <taxon>Bacillati</taxon>
        <taxon>Actinomycetota</taxon>
        <taxon>Actinomycetes</taxon>
        <taxon>Geodermatophilales</taxon>
        <taxon>Geodermatophilaceae</taxon>
        <taxon>Klenkia</taxon>
    </lineage>
</organism>
<name>A0A1G4YXN0_9ACTN</name>
<evidence type="ECO:0000313" key="3">
    <source>
        <dbReference type="Proteomes" id="UP000198981"/>
    </source>
</evidence>
<keyword evidence="3" id="KW-1185">Reference proteome</keyword>
<dbReference type="Pfam" id="PF07103">
    <property type="entry name" value="DUF1365"/>
    <property type="match status" value="1"/>
</dbReference>
<evidence type="ECO:0000313" key="2">
    <source>
        <dbReference type="EMBL" id="SCX58180.1"/>
    </source>
</evidence>
<dbReference type="Proteomes" id="UP000198981">
    <property type="component" value="Unassembled WGS sequence"/>
</dbReference>
<dbReference type="EMBL" id="FMUH01000007">
    <property type="protein sequence ID" value="SCX58180.1"/>
    <property type="molecule type" value="Genomic_DNA"/>
</dbReference>
<feature type="region of interest" description="Disordered" evidence="1">
    <location>
        <begin position="244"/>
        <end position="268"/>
    </location>
</feature>
<dbReference type="AlphaFoldDB" id="A0A1G4YXN0"/>
<proteinExistence type="predicted"/>
<feature type="compositionally biased region" description="Polar residues" evidence="1">
    <location>
        <begin position="254"/>
        <end position="268"/>
    </location>
</feature>
<reference evidence="3" key="1">
    <citation type="submission" date="2016-10" db="EMBL/GenBank/DDBJ databases">
        <authorList>
            <person name="Varghese N."/>
            <person name="Submissions S."/>
        </authorList>
    </citation>
    <scope>NUCLEOTIDE SEQUENCE [LARGE SCALE GENOMIC DNA]</scope>
    <source>
        <strain evidence="3">DSM 45722</strain>
    </source>
</reference>
<dbReference type="InterPro" id="IPR010775">
    <property type="entry name" value="DUF1365"/>
</dbReference>
<evidence type="ECO:0008006" key="4">
    <source>
        <dbReference type="Google" id="ProtNLM"/>
    </source>
</evidence>
<dbReference type="PANTHER" id="PTHR33973">
    <property type="entry name" value="OS07G0153300 PROTEIN"/>
    <property type="match status" value="1"/>
</dbReference>
<sequence>MSAGSVDWTPTALPALYDVRVGHTRSHPLRNSFEYGGYLWVVDLDDLPRLPRGLGWAARFDAADHLGDPASSIKENVVRFAALHGVGDVARVVMMANARSGPHVFNPLSTHWCYRADGSLACIVAEVHNTYGERHAYLLHPDDAGRAEAEKDFYVSPFNTVDGRYLMRFTGPGDRLHVTMALQVGGRTPFVATLRGRARRASTAAVVRTISRWPLMSLWVAVLIRWQGIRLWARRLPVVPRPPHDPPAGVVANTPRQQHSLQTIEDRS</sequence>
<evidence type="ECO:0000256" key="1">
    <source>
        <dbReference type="SAM" id="MobiDB-lite"/>
    </source>
</evidence>
<protein>
    <recommendedName>
        <fullName evidence="4">DUF1365 domain-containing protein</fullName>
    </recommendedName>
</protein>
<gene>
    <name evidence="2" type="ORF">SAMN03159343_3725</name>
</gene>
<dbReference type="PANTHER" id="PTHR33973:SF4">
    <property type="entry name" value="OS07G0153300 PROTEIN"/>
    <property type="match status" value="1"/>
</dbReference>